<evidence type="ECO:0000256" key="3">
    <source>
        <dbReference type="ARBA" id="ARBA00023204"/>
    </source>
</evidence>
<keyword evidence="2" id="KW-0378">Hydrolase</keyword>
<evidence type="ECO:0000256" key="4">
    <source>
        <dbReference type="ARBA" id="ARBA00023295"/>
    </source>
</evidence>
<organism evidence="5 6">
    <name type="scientific">Candidatus Afipia apatlaquensis</name>
    <dbReference type="NCBI Taxonomy" id="2712852"/>
    <lineage>
        <taxon>Bacteria</taxon>
        <taxon>Pseudomonadati</taxon>
        <taxon>Pseudomonadota</taxon>
        <taxon>Alphaproteobacteria</taxon>
        <taxon>Hyphomicrobiales</taxon>
        <taxon>Nitrobacteraceae</taxon>
        <taxon>Afipia</taxon>
    </lineage>
</organism>
<gene>
    <name evidence="5" type="ORF">G4V63_03420</name>
</gene>
<reference evidence="5" key="1">
    <citation type="submission" date="2020-02" db="EMBL/GenBank/DDBJ databases">
        <title>Draft genome sequence of Candidatus Afipia apatlaquensis IBT-C3, a potential strain for decolorization of textile dyes.</title>
        <authorList>
            <person name="Sanchez-Reyes A."/>
            <person name="Breton-Deval L."/>
            <person name="Mangelson H."/>
            <person name="Sanchez-Flores A."/>
        </authorList>
    </citation>
    <scope>NUCLEOTIDE SEQUENCE [LARGE SCALE GENOMIC DNA]</scope>
    <source>
        <strain evidence="5">IBT-C3</strain>
    </source>
</reference>
<dbReference type="GO" id="GO:0016799">
    <property type="term" value="F:hydrolase activity, hydrolyzing N-glycosyl compounds"/>
    <property type="evidence" value="ECO:0007669"/>
    <property type="project" value="InterPro"/>
</dbReference>
<dbReference type="InterPro" id="IPR012092">
    <property type="entry name" value="DNA_glyclase/AP_lyase_Ogg"/>
</dbReference>
<evidence type="ECO:0000256" key="1">
    <source>
        <dbReference type="ARBA" id="ARBA00022763"/>
    </source>
</evidence>
<dbReference type="Proteomes" id="UP000480266">
    <property type="component" value="Unassembled WGS sequence"/>
</dbReference>
<name>A0A7C9VCG3_9BRAD</name>
<dbReference type="EMBL" id="JAAMRR010000173">
    <property type="protein sequence ID" value="NGX94307.1"/>
    <property type="molecule type" value="Genomic_DNA"/>
</dbReference>
<keyword evidence="6" id="KW-1185">Reference proteome</keyword>
<evidence type="ECO:0000256" key="2">
    <source>
        <dbReference type="ARBA" id="ARBA00022801"/>
    </source>
</evidence>
<keyword evidence="4" id="KW-0326">Glycosidase</keyword>
<keyword evidence="3" id="KW-0234">DNA repair</keyword>
<dbReference type="Pfam" id="PF22175">
    <property type="entry name" value="Ogg-HhH"/>
    <property type="match status" value="1"/>
</dbReference>
<evidence type="ECO:0008006" key="7">
    <source>
        <dbReference type="Google" id="ProtNLM"/>
    </source>
</evidence>
<dbReference type="InterPro" id="IPR011257">
    <property type="entry name" value="DNA_glycosylase"/>
</dbReference>
<dbReference type="GO" id="GO:0003906">
    <property type="term" value="F:DNA-(apurinic or apyrimidinic site) endonuclease activity"/>
    <property type="evidence" value="ECO:0007669"/>
    <property type="project" value="InterPro"/>
</dbReference>
<dbReference type="AlphaFoldDB" id="A0A7C9VCG3"/>
<keyword evidence="1" id="KW-0227">DNA damage</keyword>
<dbReference type="InterPro" id="IPR023170">
    <property type="entry name" value="HhH_base_excis_C"/>
</dbReference>
<dbReference type="Gene3D" id="1.10.1670.10">
    <property type="entry name" value="Helix-hairpin-Helix base-excision DNA repair enzymes (C-terminal)"/>
    <property type="match status" value="1"/>
</dbReference>
<dbReference type="Gene3D" id="1.10.340.30">
    <property type="entry name" value="Hypothetical protein, domain 2"/>
    <property type="match status" value="1"/>
</dbReference>
<protein>
    <recommendedName>
        <fullName evidence="7">8-oxoguanine DNA glycosylase</fullName>
    </recommendedName>
</protein>
<comment type="caution">
    <text evidence="5">The sequence shown here is derived from an EMBL/GenBank/DDBJ whole genome shotgun (WGS) entry which is preliminary data.</text>
</comment>
<sequence length="252" mass="28293">MEIESSKQIAWASRGAELLSIEIPSPLLEIMPGIHWGCASDLFTPAFWKYQSAAARKIGVSYNFRLGNSIVEEVTACLLGGYGMPAELALAAFYRLRERNLINDIAKREALETALSEPFDFESGARRYRFPRQKASYLWRALQTLNSASLPESARSMRDFLLKLPGIGPKTASWIVRNHFGSDDVAILDVHIMRAGAVMGLFWATANPAREYFKLENRFLAFCEAIEEPASVVDALMWDHMRRIGSARAIPF</sequence>
<evidence type="ECO:0000313" key="5">
    <source>
        <dbReference type="EMBL" id="NGX94307.1"/>
    </source>
</evidence>
<proteinExistence type="predicted"/>
<dbReference type="GO" id="GO:0006281">
    <property type="term" value="P:DNA repair"/>
    <property type="evidence" value="ECO:0007669"/>
    <property type="project" value="UniProtKB-KW"/>
</dbReference>
<dbReference type="SUPFAM" id="SSF48150">
    <property type="entry name" value="DNA-glycosylase"/>
    <property type="match status" value="1"/>
</dbReference>
<accession>A0A7C9VCG3</accession>
<evidence type="ECO:0000313" key="6">
    <source>
        <dbReference type="Proteomes" id="UP000480266"/>
    </source>
</evidence>